<keyword evidence="2" id="KW-1185">Reference proteome</keyword>
<dbReference type="OrthoDB" id="287497at2"/>
<reference evidence="1 2" key="1">
    <citation type="submission" date="2019-02" db="EMBL/GenBank/DDBJ databases">
        <title>Deep-cultivation of Planctomycetes and their phenomic and genomic characterization uncovers novel biology.</title>
        <authorList>
            <person name="Wiegand S."/>
            <person name="Jogler M."/>
            <person name="Boedeker C."/>
            <person name="Pinto D."/>
            <person name="Vollmers J."/>
            <person name="Rivas-Marin E."/>
            <person name="Kohn T."/>
            <person name="Peeters S.H."/>
            <person name="Heuer A."/>
            <person name="Rast P."/>
            <person name="Oberbeckmann S."/>
            <person name="Bunk B."/>
            <person name="Jeske O."/>
            <person name="Meyerdierks A."/>
            <person name="Storesund J.E."/>
            <person name="Kallscheuer N."/>
            <person name="Luecker S."/>
            <person name="Lage O.M."/>
            <person name="Pohl T."/>
            <person name="Merkel B.J."/>
            <person name="Hornburger P."/>
            <person name="Mueller R.-W."/>
            <person name="Bruemmer F."/>
            <person name="Labrenz M."/>
            <person name="Spormann A.M."/>
            <person name="Op Den Camp H."/>
            <person name="Overmann J."/>
            <person name="Amann R."/>
            <person name="Jetten M.S.M."/>
            <person name="Mascher T."/>
            <person name="Medema M.H."/>
            <person name="Devos D.P."/>
            <person name="Kaster A.-K."/>
            <person name="Ovreas L."/>
            <person name="Rohde M."/>
            <person name="Galperin M.Y."/>
            <person name="Jogler C."/>
        </authorList>
    </citation>
    <scope>NUCLEOTIDE SEQUENCE [LARGE SCALE GENOMIC DNA]</scope>
    <source>
        <strain evidence="1 2">Pla52n</strain>
    </source>
</reference>
<comment type="caution">
    <text evidence="1">The sequence shown here is derived from an EMBL/GenBank/DDBJ whole genome shotgun (WGS) entry which is preliminary data.</text>
</comment>
<evidence type="ECO:0000313" key="2">
    <source>
        <dbReference type="Proteomes" id="UP000320176"/>
    </source>
</evidence>
<protein>
    <submittedName>
        <fullName evidence="1">Uncharacterized protein</fullName>
    </submittedName>
</protein>
<dbReference type="AlphaFoldDB" id="A0A5C6ATP3"/>
<organism evidence="1 2">
    <name type="scientific">Stieleria varia</name>
    <dbReference type="NCBI Taxonomy" id="2528005"/>
    <lineage>
        <taxon>Bacteria</taxon>
        <taxon>Pseudomonadati</taxon>
        <taxon>Planctomycetota</taxon>
        <taxon>Planctomycetia</taxon>
        <taxon>Pirellulales</taxon>
        <taxon>Pirellulaceae</taxon>
        <taxon>Stieleria</taxon>
    </lineage>
</organism>
<evidence type="ECO:0000313" key="1">
    <source>
        <dbReference type="EMBL" id="TWU02436.1"/>
    </source>
</evidence>
<proteinExistence type="predicted"/>
<dbReference type="EMBL" id="SJPN01000004">
    <property type="protein sequence ID" value="TWU02436.1"/>
    <property type="molecule type" value="Genomic_DNA"/>
</dbReference>
<dbReference type="RefSeq" id="WP_146520768.1">
    <property type="nucleotide sequence ID" value="NZ_CP151726.1"/>
</dbReference>
<dbReference type="Proteomes" id="UP000320176">
    <property type="component" value="Unassembled WGS sequence"/>
</dbReference>
<sequence>MRTSIKVGIVAFSVVMHAGCSSSRSTMLARNECNTGWNKIGHLHGTPITLRVPTHLRVYVYQTHYMEQIDVAGIKRWQKVDMPPIYDFGSETLYNDKIFTTDFIRPAAGAFNLDVNYTEDQYIERVQQDITDETLKEIGNLVSKIPALFAAPGGAALAGGDNGAETLKEVKSVLAANVFEIDDPNFEVNVSEFVERHLNCRGPHCAPTGCPTDQVIQADSSDVGTIEPYVDFSTLNP</sequence>
<name>A0A5C6ATP3_9BACT</name>
<gene>
    <name evidence="1" type="ORF">Pla52n_34860</name>
</gene>
<accession>A0A5C6ATP3</accession>